<dbReference type="AlphaFoldDB" id="A0A2Z4Y3Q8"/>
<gene>
    <name evidence="1" type="ORF">BRCON_0318</name>
</gene>
<evidence type="ECO:0000313" key="2">
    <source>
        <dbReference type="Proteomes" id="UP000262583"/>
    </source>
</evidence>
<sequence length="80" mass="8923">MTPFLFQEQMGGGGAVGAKLNSLRKKCHLRYEKSTSSLLKNLRSRFCHETLKPSKTHLCVASAFVTKGTEAHSKLCEKRI</sequence>
<reference evidence="1 2" key="1">
    <citation type="submission" date="2018-05" db="EMBL/GenBank/DDBJ databases">
        <title>A metagenomic window into the 2 km-deep terrestrial subsurface aquifer revealed taxonomically and functionally diverse microbial community comprising novel uncultured bacterial lineages.</title>
        <authorList>
            <person name="Kadnikov V.V."/>
            <person name="Mardanov A.V."/>
            <person name="Beletsky A.V."/>
            <person name="Banks D."/>
            <person name="Pimenov N.V."/>
            <person name="Frank Y.A."/>
            <person name="Karnachuk O.V."/>
            <person name="Ravin N.V."/>
        </authorList>
    </citation>
    <scope>NUCLEOTIDE SEQUENCE [LARGE SCALE GENOMIC DNA]</scope>
    <source>
        <strain evidence="1">BY</strain>
    </source>
</reference>
<name>A0A2Z4Y3Q8_SUMC1</name>
<organism evidence="1 2">
    <name type="scientific">Sumerlaea chitinivorans</name>
    <dbReference type="NCBI Taxonomy" id="2250252"/>
    <lineage>
        <taxon>Bacteria</taxon>
        <taxon>Candidatus Sumerlaeota</taxon>
        <taxon>Candidatus Sumerlaeia</taxon>
        <taxon>Candidatus Sumerlaeales</taxon>
        <taxon>Candidatus Sumerlaeaceae</taxon>
        <taxon>Candidatus Sumerlaea</taxon>
    </lineage>
</organism>
<dbReference type="KEGG" id="schv:BRCON_0318"/>
<protein>
    <submittedName>
        <fullName evidence="1">Uncharacterized protein</fullName>
    </submittedName>
</protein>
<evidence type="ECO:0000313" key="1">
    <source>
        <dbReference type="EMBL" id="AXA35095.1"/>
    </source>
</evidence>
<accession>A0A2Z4Y3Q8</accession>
<dbReference type="Proteomes" id="UP000262583">
    <property type="component" value="Chromosome"/>
</dbReference>
<proteinExistence type="predicted"/>
<dbReference type="EMBL" id="CP030759">
    <property type="protein sequence ID" value="AXA35095.1"/>
    <property type="molecule type" value="Genomic_DNA"/>
</dbReference>